<sequence>MALLAVLAVECAVFNLPFWSTLSASTDSSAATNAMGAGLVRDDDGMLRVVDPTAAYLDLTADGTSDYVRVDVAATDDATDTADTTDLLRTFHLRFDLDGAAGDVRPVCVNAPRSRYARTGRATSIRVWVQEPAGSRLPLAAVRANAKVPFLWSWARVALLSAVVALCVAWRPGSRLWRTRLDPADRAQRRALAATLGALGVAVLATAGWSIAVMGPLTFHDEGWYTYDFDQYAHVADALLHGRVWLDLPVSDALAAAQSPYDVDVRASLLASGDGPLYWDYAYHDGHWYSYFGVLPAVLLYLPYQALTGRMLPTGAAVPILMFMFTVAACLLIVRLLHRFAPSVSLAAASMAVVGFLIGANACYLWFRTNFYSVPIAASLAFTCLGLWFWLGALPQAADDTATGRHRPDGRVAGRPHGEANRAHAAVGAAADAGTARRRRHRDAATGLSLPHLAAGGACIAANFGCRPTFCLAALLAFPLFWTQIARLAAGLRARLFGVREALRAPLAIVLPALVVVAPLMAYNAARFGSPLDFGSVYQMTITDMVNYRLPSVDVPFVVFYYLFAPLRFAGDFPALALQPTPLPEWAFTEPVVGGLFALCPMALLAFLLPCMRTRLSAAYRRTLTVALVLALVLVVVDSFAGGLGWRYMADFGWLFSLACLPAFVRLADGTAAFDPPVREDSLAEPSYRRTPAHRYLLRLAVMLLMMAMLAVALMSCFVRGRSDSLSANNPALFHEVRSWFALLGIG</sequence>
<dbReference type="EMBL" id="QXGK01000010">
    <property type="protein sequence ID" value="RSX56367.1"/>
    <property type="molecule type" value="Genomic_DNA"/>
</dbReference>
<evidence type="ECO:0000313" key="3">
    <source>
        <dbReference type="Proteomes" id="UP000287470"/>
    </source>
</evidence>
<feature type="transmembrane region" description="Helical" evidence="1">
    <location>
        <begin position="316"/>
        <end position="338"/>
    </location>
</feature>
<feature type="transmembrane region" description="Helical" evidence="1">
    <location>
        <begin position="151"/>
        <end position="170"/>
    </location>
</feature>
<evidence type="ECO:0008006" key="4">
    <source>
        <dbReference type="Google" id="ProtNLM"/>
    </source>
</evidence>
<keyword evidence="1" id="KW-1133">Transmembrane helix</keyword>
<keyword evidence="3" id="KW-1185">Reference proteome</keyword>
<feature type="transmembrane region" description="Helical" evidence="1">
    <location>
        <begin position="344"/>
        <end position="367"/>
    </location>
</feature>
<feature type="transmembrane region" description="Helical" evidence="1">
    <location>
        <begin position="696"/>
        <end position="721"/>
    </location>
</feature>
<reference evidence="2 3" key="1">
    <citation type="submission" date="2018-09" db="EMBL/GenBank/DDBJ databases">
        <title>Characterization of the phylogenetic diversity of five novel species belonging to the genus Bifidobacterium.</title>
        <authorList>
            <person name="Lugli G.A."/>
            <person name="Duranti S."/>
            <person name="Milani C."/>
        </authorList>
    </citation>
    <scope>NUCLEOTIDE SEQUENCE [LARGE SCALE GENOMIC DNA]</scope>
    <source>
        <strain evidence="2 3">2033B</strain>
    </source>
</reference>
<dbReference type="AlphaFoldDB" id="A0A430FTX0"/>
<evidence type="ECO:0000256" key="1">
    <source>
        <dbReference type="SAM" id="Phobius"/>
    </source>
</evidence>
<feature type="transmembrane region" description="Helical" evidence="1">
    <location>
        <begin position="502"/>
        <end position="523"/>
    </location>
</feature>
<protein>
    <recommendedName>
        <fullName evidence="4">Glycosyltransferase</fullName>
    </recommendedName>
</protein>
<keyword evidence="1" id="KW-0472">Membrane</keyword>
<accession>A0A430FTX0</accession>
<gene>
    <name evidence="2" type="ORF">D2E24_1180</name>
</gene>
<name>A0A430FTX0_9BIFI</name>
<dbReference type="RefSeq" id="WP_125968460.1">
    <property type="nucleotide sequence ID" value="NZ_QXGK01000010.1"/>
</dbReference>
<feature type="transmembrane region" description="Helical" evidence="1">
    <location>
        <begin position="288"/>
        <end position="304"/>
    </location>
</feature>
<dbReference type="Proteomes" id="UP000287470">
    <property type="component" value="Unassembled WGS sequence"/>
</dbReference>
<comment type="caution">
    <text evidence="2">The sequence shown here is derived from an EMBL/GenBank/DDBJ whole genome shotgun (WGS) entry which is preliminary data.</text>
</comment>
<proteinExistence type="predicted"/>
<organism evidence="2 3">
    <name type="scientific">Bifidobacterium samirii</name>
    <dbReference type="NCBI Taxonomy" id="2306974"/>
    <lineage>
        <taxon>Bacteria</taxon>
        <taxon>Bacillati</taxon>
        <taxon>Actinomycetota</taxon>
        <taxon>Actinomycetes</taxon>
        <taxon>Bifidobacteriales</taxon>
        <taxon>Bifidobacteriaceae</taxon>
        <taxon>Bifidobacterium</taxon>
    </lineage>
</organism>
<feature type="transmembrane region" description="Helical" evidence="1">
    <location>
        <begin position="592"/>
        <end position="612"/>
    </location>
</feature>
<evidence type="ECO:0000313" key="2">
    <source>
        <dbReference type="EMBL" id="RSX56367.1"/>
    </source>
</evidence>
<keyword evidence="1" id="KW-0812">Transmembrane</keyword>
<feature type="transmembrane region" description="Helical" evidence="1">
    <location>
        <begin position="374"/>
        <end position="391"/>
    </location>
</feature>
<dbReference type="OrthoDB" id="2062742at2"/>
<feature type="transmembrane region" description="Helical" evidence="1">
    <location>
        <begin position="191"/>
        <end position="212"/>
    </location>
</feature>
<feature type="transmembrane region" description="Helical" evidence="1">
    <location>
        <begin position="624"/>
        <end position="646"/>
    </location>
</feature>